<accession>B8BR02</accession>
<feature type="region of interest" description="Disordered" evidence="1">
    <location>
        <begin position="13"/>
        <end position="44"/>
    </location>
</feature>
<dbReference type="KEGG" id="tps:THAPSDRAFT_1455"/>
<proteinExistence type="predicted"/>
<dbReference type="Proteomes" id="UP000001449">
    <property type="component" value="Chromosome 1"/>
</dbReference>
<name>B8BR02_THAPS</name>
<dbReference type="AlphaFoldDB" id="B8BR02"/>
<organism evidence="2 3">
    <name type="scientific">Thalassiosira pseudonana</name>
    <name type="common">Marine diatom</name>
    <name type="synonym">Cyclotella nana</name>
    <dbReference type="NCBI Taxonomy" id="35128"/>
    <lineage>
        <taxon>Eukaryota</taxon>
        <taxon>Sar</taxon>
        <taxon>Stramenopiles</taxon>
        <taxon>Ochrophyta</taxon>
        <taxon>Bacillariophyta</taxon>
        <taxon>Coscinodiscophyceae</taxon>
        <taxon>Thalassiosirophycidae</taxon>
        <taxon>Thalassiosirales</taxon>
        <taxon>Thalassiosiraceae</taxon>
        <taxon>Thalassiosira</taxon>
    </lineage>
</organism>
<dbReference type="EMBL" id="CM000638">
    <property type="protein sequence ID" value="EED95878.1"/>
    <property type="molecule type" value="Genomic_DNA"/>
</dbReference>
<reference evidence="2 3" key="2">
    <citation type="journal article" date="2008" name="Nature">
        <title>The Phaeodactylum genome reveals the evolutionary history of diatom genomes.</title>
        <authorList>
            <person name="Bowler C."/>
            <person name="Allen A.E."/>
            <person name="Badger J.H."/>
            <person name="Grimwood J."/>
            <person name="Jabbari K."/>
            <person name="Kuo A."/>
            <person name="Maheswari U."/>
            <person name="Martens C."/>
            <person name="Maumus F."/>
            <person name="Otillar R.P."/>
            <person name="Rayko E."/>
            <person name="Salamov A."/>
            <person name="Vandepoele K."/>
            <person name="Beszteri B."/>
            <person name="Gruber A."/>
            <person name="Heijde M."/>
            <person name="Katinka M."/>
            <person name="Mock T."/>
            <person name="Valentin K."/>
            <person name="Verret F."/>
            <person name="Berges J.A."/>
            <person name="Brownlee C."/>
            <person name="Cadoret J.P."/>
            <person name="Chiovitti A."/>
            <person name="Choi C.J."/>
            <person name="Coesel S."/>
            <person name="De Martino A."/>
            <person name="Detter J.C."/>
            <person name="Durkin C."/>
            <person name="Falciatore A."/>
            <person name="Fournet J."/>
            <person name="Haruta M."/>
            <person name="Huysman M.J."/>
            <person name="Jenkins B.D."/>
            <person name="Jiroutova K."/>
            <person name="Jorgensen R.E."/>
            <person name="Joubert Y."/>
            <person name="Kaplan A."/>
            <person name="Kroger N."/>
            <person name="Kroth P.G."/>
            <person name="La Roche J."/>
            <person name="Lindquist E."/>
            <person name="Lommer M."/>
            <person name="Martin-Jezequel V."/>
            <person name="Lopez P.J."/>
            <person name="Lucas S."/>
            <person name="Mangogna M."/>
            <person name="McGinnis K."/>
            <person name="Medlin L.K."/>
            <person name="Montsant A."/>
            <person name="Oudot-Le Secq M.P."/>
            <person name="Napoli C."/>
            <person name="Obornik M."/>
            <person name="Parker M.S."/>
            <person name="Petit J.L."/>
            <person name="Porcel B.M."/>
            <person name="Poulsen N."/>
            <person name="Robison M."/>
            <person name="Rychlewski L."/>
            <person name="Rynearson T.A."/>
            <person name="Schmutz J."/>
            <person name="Shapiro H."/>
            <person name="Siaut M."/>
            <person name="Stanley M."/>
            <person name="Sussman M.R."/>
            <person name="Taylor A.R."/>
            <person name="Vardi A."/>
            <person name="von Dassow P."/>
            <person name="Vyverman W."/>
            <person name="Willis A."/>
            <person name="Wyrwicz L.S."/>
            <person name="Rokhsar D.S."/>
            <person name="Weissenbach J."/>
            <person name="Armbrust E.V."/>
            <person name="Green B.R."/>
            <person name="Van de Peer Y."/>
            <person name="Grigoriev I.V."/>
        </authorList>
    </citation>
    <scope>NUCLEOTIDE SEQUENCE [LARGE SCALE GENOMIC DNA]</scope>
    <source>
        <strain evidence="2 3">CCMP1335</strain>
    </source>
</reference>
<reference evidence="2 3" key="1">
    <citation type="journal article" date="2004" name="Science">
        <title>The genome of the diatom Thalassiosira pseudonana: ecology, evolution, and metabolism.</title>
        <authorList>
            <person name="Armbrust E.V."/>
            <person name="Berges J.A."/>
            <person name="Bowler C."/>
            <person name="Green B.R."/>
            <person name="Martinez D."/>
            <person name="Putnam N.H."/>
            <person name="Zhou S."/>
            <person name="Allen A.E."/>
            <person name="Apt K.E."/>
            <person name="Bechner M."/>
            <person name="Brzezinski M.A."/>
            <person name="Chaal B.K."/>
            <person name="Chiovitti A."/>
            <person name="Davis A.K."/>
            <person name="Demarest M.S."/>
            <person name="Detter J.C."/>
            <person name="Glavina T."/>
            <person name="Goodstein D."/>
            <person name="Hadi M.Z."/>
            <person name="Hellsten U."/>
            <person name="Hildebrand M."/>
            <person name="Jenkins B.D."/>
            <person name="Jurka J."/>
            <person name="Kapitonov V.V."/>
            <person name="Kroger N."/>
            <person name="Lau W.W."/>
            <person name="Lane T.W."/>
            <person name="Larimer F.W."/>
            <person name="Lippmeier J.C."/>
            <person name="Lucas S."/>
            <person name="Medina M."/>
            <person name="Montsant A."/>
            <person name="Obornik M."/>
            <person name="Parker M.S."/>
            <person name="Palenik B."/>
            <person name="Pazour G.J."/>
            <person name="Richardson P.M."/>
            <person name="Rynearson T.A."/>
            <person name="Saito M.A."/>
            <person name="Schwartz D.C."/>
            <person name="Thamatrakoln K."/>
            <person name="Valentin K."/>
            <person name="Vardi A."/>
            <person name="Wilkerson F.P."/>
            <person name="Rokhsar D.S."/>
        </authorList>
    </citation>
    <scope>NUCLEOTIDE SEQUENCE [LARGE SCALE GENOMIC DNA]</scope>
    <source>
        <strain evidence="2 3">CCMP1335</strain>
    </source>
</reference>
<dbReference type="InParanoid" id="B8BR02"/>
<evidence type="ECO:0000256" key="1">
    <source>
        <dbReference type="SAM" id="MobiDB-lite"/>
    </source>
</evidence>
<dbReference type="RefSeq" id="XP_002286237.1">
    <property type="nucleotide sequence ID" value="XM_002286201.1"/>
</dbReference>
<sequence>MSSMSRLIPLAARGGAAGGRARSASPIATSSTGGGHPSSIGGARTFPLRSVSPLASFLPTSNTIIGSISDSRGYSTALLPPLGRRNSSGLLDTVVGQWEKKSSLIRSFSDVSVPMAPTSNHPHKKLPGAKGQLIYTET</sequence>
<evidence type="ECO:0000313" key="2">
    <source>
        <dbReference type="EMBL" id="EED95878.1"/>
    </source>
</evidence>
<evidence type="ECO:0000313" key="3">
    <source>
        <dbReference type="Proteomes" id="UP000001449"/>
    </source>
</evidence>
<dbReference type="HOGENOM" id="CLU_1859294_0_0_1"/>
<dbReference type="GeneID" id="7442919"/>
<protein>
    <submittedName>
        <fullName evidence="2">Uncharacterized protein</fullName>
    </submittedName>
</protein>
<feature type="compositionally biased region" description="Low complexity" evidence="1">
    <location>
        <begin position="13"/>
        <end position="28"/>
    </location>
</feature>
<dbReference type="PaxDb" id="35128-Thaps1455"/>
<keyword evidence="3" id="KW-1185">Reference proteome</keyword>
<gene>
    <name evidence="2" type="ORF">THAPSDRAFT_1455</name>
</gene>